<dbReference type="AlphaFoldDB" id="A0A3M7PI74"/>
<name>A0A3M7PI74_BRAPC</name>
<organism evidence="1 2">
    <name type="scientific">Brachionus plicatilis</name>
    <name type="common">Marine rotifer</name>
    <name type="synonym">Brachionus muelleri</name>
    <dbReference type="NCBI Taxonomy" id="10195"/>
    <lineage>
        <taxon>Eukaryota</taxon>
        <taxon>Metazoa</taxon>
        <taxon>Spiralia</taxon>
        <taxon>Gnathifera</taxon>
        <taxon>Rotifera</taxon>
        <taxon>Eurotatoria</taxon>
        <taxon>Monogononta</taxon>
        <taxon>Pseudotrocha</taxon>
        <taxon>Ploima</taxon>
        <taxon>Brachionidae</taxon>
        <taxon>Brachionus</taxon>
    </lineage>
</organism>
<gene>
    <name evidence="1" type="ORF">BpHYR1_037597</name>
</gene>
<protein>
    <submittedName>
        <fullName evidence="1">Uncharacterized protein</fullName>
    </submittedName>
</protein>
<comment type="caution">
    <text evidence="1">The sequence shown here is derived from an EMBL/GenBank/DDBJ whole genome shotgun (WGS) entry which is preliminary data.</text>
</comment>
<reference evidence="1 2" key="1">
    <citation type="journal article" date="2018" name="Sci. Rep.">
        <title>Genomic signatures of local adaptation to the degree of environmental predictability in rotifers.</title>
        <authorList>
            <person name="Franch-Gras L."/>
            <person name="Hahn C."/>
            <person name="Garcia-Roger E.M."/>
            <person name="Carmona M.J."/>
            <person name="Serra M."/>
            <person name="Gomez A."/>
        </authorList>
    </citation>
    <scope>NUCLEOTIDE SEQUENCE [LARGE SCALE GENOMIC DNA]</scope>
    <source>
        <strain evidence="1">HYR1</strain>
    </source>
</reference>
<dbReference type="EMBL" id="REGN01010594">
    <property type="protein sequence ID" value="RMZ98713.1"/>
    <property type="molecule type" value="Genomic_DNA"/>
</dbReference>
<accession>A0A3M7PI74</accession>
<sequence length="75" mass="8373">MNGSISRLLYRKEHKLHVLRLINKLIGSLAEANAAILFAGSRPLRGFESATQSRNVVSINVINGQKAKLHRPFIH</sequence>
<evidence type="ECO:0000313" key="2">
    <source>
        <dbReference type="Proteomes" id="UP000276133"/>
    </source>
</evidence>
<evidence type="ECO:0000313" key="1">
    <source>
        <dbReference type="EMBL" id="RMZ98713.1"/>
    </source>
</evidence>
<keyword evidence="2" id="KW-1185">Reference proteome</keyword>
<proteinExistence type="predicted"/>
<dbReference type="Proteomes" id="UP000276133">
    <property type="component" value="Unassembled WGS sequence"/>
</dbReference>